<feature type="region of interest" description="Disordered" evidence="1">
    <location>
        <begin position="44"/>
        <end position="78"/>
    </location>
</feature>
<sequence length="214" mass="22322">MLAIAASGIVLYDPGLPSEAGAAPAGAATLGTADLWRAPGNEVSRDLARDTPPVQTPTPSPTPAPSAPARPPSVPGLSQVQTGNAVVIVAVAQRRGLPHRAMVIGIATALQESSLRNLANRRLPASLALPHQAVGSDHDSVGLFQQRTSQGWGQVARLMDPAASAGLFFDRLVRVRNWQSISVAAAAQAVQRSAYPSAYRRHQALAERVVEALT</sequence>
<evidence type="ECO:0000256" key="1">
    <source>
        <dbReference type="SAM" id="MobiDB-lite"/>
    </source>
</evidence>
<evidence type="ECO:0000313" key="3">
    <source>
        <dbReference type="Proteomes" id="UP000642748"/>
    </source>
</evidence>
<dbReference type="EMBL" id="BONZ01000049">
    <property type="protein sequence ID" value="GIH16939.1"/>
    <property type="molecule type" value="Genomic_DNA"/>
</dbReference>
<name>A0A8J3QTT0_9ACTN</name>
<feature type="compositionally biased region" description="Pro residues" evidence="1">
    <location>
        <begin position="54"/>
        <end position="74"/>
    </location>
</feature>
<dbReference type="Proteomes" id="UP000642748">
    <property type="component" value="Unassembled WGS sequence"/>
</dbReference>
<evidence type="ECO:0000313" key="2">
    <source>
        <dbReference type="EMBL" id="GIH16939.1"/>
    </source>
</evidence>
<comment type="caution">
    <text evidence="2">The sequence shown here is derived from an EMBL/GenBank/DDBJ whole genome shotgun (WGS) entry which is preliminary data.</text>
</comment>
<keyword evidence="3" id="KW-1185">Reference proteome</keyword>
<protein>
    <submittedName>
        <fullName evidence="2">Uncharacterized protein</fullName>
    </submittedName>
</protein>
<dbReference type="AlphaFoldDB" id="A0A8J3QTT0"/>
<dbReference type="RefSeq" id="WP_203920510.1">
    <property type="nucleotide sequence ID" value="NZ_BONZ01000049.1"/>
</dbReference>
<proteinExistence type="predicted"/>
<reference evidence="2" key="1">
    <citation type="submission" date="2021-01" db="EMBL/GenBank/DDBJ databases">
        <title>Whole genome shotgun sequence of Rugosimonospora africana NBRC 104875.</title>
        <authorList>
            <person name="Komaki H."/>
            <person name="Tamura T."/>
        </authorList>
    </citation>
    <scope>NUCLEOTIDE SEQUENCE</scope>
    <source>
        <strain evidence="2">NBRC 104875</strain>
    </source>
</reference>
<organism evidence="2 3">
    <name type="scientific">Rugosimonospora africana</name>
    <dbReference type="NCBI Taxonomy" id="556532"/>
    <lineage>
        <taxon>Bacteria</taxon>
        <taxon>Bacillati</taxon>
        <taxon>Actinomycetota</taxon>
        <taxon>Actinomycetes</taxon>
        <taxon>Micromonosporales</taxon>
        <taxon>Micromonosporaceae</taxon>
        <taxon>Rugosimonospora</taxon>
    </lineage>
</organism>
<gene>
    <name evidence="2" type="ORF">Raf01_51110</name>
</gene>
<accession>A0A8J3QTT0</accession>